<dbReference type="Proteomes" id="UP000178622">
    <property type="component" value="Unassembled WGS sequence"/>
</dbReference>
<protein>
    <recommendedName>
        <fullName evidence="4">Phage tail protein</fullName>
    </recommendedName>
</protein>
<evidence type="ECO:0000313" key="3">
    <source>
        <dbReference type="Proteomes" id="UP000178622"/>
    </source>
</evidence>
<keyword evidence="1" id="KW-1133">Transmembrane helix</keyword>
<dbReference type="EMBL" id="MKIR01000012">
    <property type="protein sequence ID" value="OFI49521.1"/>
    <property type="molecule type" value="Genomic_DNA"/>
</dbReference>
<keyword evidence="1" id="KW-0812">Transmembrane</keyword>
<dbReference type="STRING" id="1859473.BG261_02780"/>
<dbReference type="SUPFAM" id="SSF48371">
    <property type="entry name" value="ARM repeat"/>
    <property type="match status" value="1"/>
</dbReference>
<dbReference type="OrthoDB" id="28713at2"/>
<feature type="transmembrane region" description="Helical" evidence="1">
    <location>
        <begin position="770"/>
        <end position="793"/>
    </location>
</feature>
<comment type="caution">
    <text evidence="2">The sequence shown here is derived from an EMBL/GenBank/DDBJ whole genome shotgun (WGS) entry which is preliminary data.</text>
</comment>
<dbReference type="InterPro" id="IPR016024">
    <property type="entry name" value="ARM-type_fold"/>
</dbReference>
<organism evidence="2 3">
    <name type="scientific">Floricoccus tropicus</name>
    <dbReference type="NCBI Taxonomy" id="1859473"/>
    <lineage>
        <taxon>Bacteria</taxon>
        <taxon>Bacillati</taxon>
        <taxon>Bacillota</taxon>
        <taxon>Bacilli</taxon>
        <taxon>Lactobacillales</taxon>
        <taxon>Streptococcaceae</taxon>
        <taxon>Floricoccus</taxon>
    </lineage>
</organism>
<gene>
    <name evidence="2" type="ORF">BG261_02780</name>
</gene>
<feature type="transmembrane region" description="Helical" evidence="1">
    <location>
        <begin position="685"/>
        <end position="710"/>
    </location>
</feature>
<dbReference type="AlphaFoldDB" id="A0A1E8GMP7"/>
<dbReference type="RefSeq" id="WP_070792038.1">
    <property type="nucleotide sequence ID" value="NZ_MKIR01000012.1"/>
</dbReference>
<keyword evidence="3" id="KW-1185">Reference proteome</keyword>
<sequence length="1026" mass="106595">MATEIGQAYIQIMPSMRGIRGAISGQLDPEASAAGASAGESLGGKLVAIAKGVIVAAGIGKALSATLNEGANLQQSLGGIETLFKDNADKVKGYANEAYRTTGLSANSYMENVTGFSASLLQSVGGDTEKAADVANMAMIDMSDNANKMGTNMGDIQNAYQGFAKQNYTMLDNLKLGYGGTKEEMQRLLTDAEKLTGVHYDISNLNDVYQAIHAVQEELDITGTTAKEASETFSGSLAAMKASFSNVLGKLALGDDIKPSLNALAKTTSTFFFGNFIPMVGNILKGLPGAIATFFKAATPEFINGGKGLLKALGVGITSEMKGLGAKVQSTIKPVVDGFKTAFSQIPQLFKTIGDSVSPMIMSITTAFTKLNFTGLKSVITSVIPAITNAFGKMLDLISPSIASVSNSFVTLWNNAQPLLLALASQMMPVFESIGTFVGGTLNAAFQGLSKAFDILSGSIGDILPIVSQVGSTFSNIDLSGLQSIVSSIAPALAQAFSSIVSIAGPAVEGLNTSFTNLINAMQPLLSLVADSLMPVFQTLGDFLGGAFKAAFVGISTAFDILSTTIGNIKPVIESLVTAFTSLDFSGIQAVIGALAPAIANAFSTMMSIVAPAIQTLVASFSQMWNAIQPLLTVLASALMPVLQVLGAFIGGVFKGILLSLSATFDLITTAVGFLTPVISFLVDIFNACVPALTQVASWVGTVIGIFGSLSGAGTTLQSIISSAWNNIKSVISVAGSGISAVINVIKSIFNSLGSSGNVLKGVLSGAWSGIQSVISMVGGAIGGVISNITSFFSNLGSAGNSMQSIVSGAWNGMVSAISSAGSSISGIIDSIKNIFSSLANIDLSGAGAAIMNGFLGGLKSAWGAVTDFVGGIADWIARHKGPISYDKKLLIPAGAAIMYGLNSSLQENFKGVKDTVSDMADELADSFNINRNMIADELEKFNGENMQAKVVFERNNINTLSNSDGIKYAMEGAKQDKKDNKSLSEDINTKQPINIYITNESDLETIRTYVNQENATDDLIRVFRV</sequence>
<feature type="transmembrane region" description="Helical" evidence="1">
    <location>
        <begin position="631"/>
        <end position="650"/>
    </location>
</feature>
<evidence type="ECO:0000256" key="1">
    <source>
        <dbReference type="SAM" id="Phobius"/>
    </source>
</evidence>
<feature type="transmembrane region" description="Helical" evidence="1">
    <location>
        <begin position="657"/>
        <end position="679"/>
    </location>
</feature>
<keyword evidence="1" id="KW-0472">Membrane</keyword>
<evidence type="ECO:0000313" key="2">
    <source>
        <dbReference type="EMBL" id="OFI49521.1"/>
    </source>
</evidence>
<accession>A0A1E8GMP7</accession>
<proteinExistence type="predicted"/>
<evidence type="ECO:0008006" key="4">
    <source>
        <dbReference type="Google" id="ProtNLM"/>
    </source>
</evidence>
<name>A0A1E8GMP7_9LACT</name>
<feature type="transmembrane region" description="Helical" evidence="1">
    <location>
        <begin position="731"/>
        <end position="750"/>
    </location>
</feature>
<reference evidence="3" key="1">
    <citation type="submission" date="2016-09" db="EMBL/GenBank/DDBJ databases">
        <title>Draft genome sequence of a novel species of the family Streptococcaceae isolated from flowers.</title>
        <authorList>
            <person name="Chuah L.-O."/>
            <person name="Yap K.-P."/>
            <person name="Thong K.L."/>
            <person name="Liong M.T."/>
            <person name="Ahmad R."/>
            <person name="Rusul G."/>
        </authorList>
    </citation>
    <scope>NUCLEOTIDE SEQUENCE [LARGE SCALE GENOMIC DNA]</scope>
    <source>
        <strain evidence="3">DF1</strain>
    </source>
</reference>